<dbReference type="GO" id="GO:0016810">
    <property type="term" value="F:hydrolase activity, acting on carbon-nitrogen (but not peptide) bonds"/>
    <property type="evidence" value="ECO:0007669"/>
    <property type="project" value="InterPro"/>
</dbReference>
<dbReference type="EMBL" id="CAKKNE010000005">
    <property type="protein sequence ID" value="CAH0376873.1"/>
    <property type="molecule type" value="Genomic_DNA"/>
</dbReference>
<dbReference type="AlphaFoldDB" id="A0A8J2SZB8"/>
<evidence type="ECO:0000259" key="1">
    <source>
        <dbReference type="Pfam" id="PF07969"/>
    </source>
</evidence>
<dbReference type="InterPro" id="IPR033932">
    <property type="entry name" value="YtcJ-like"/>
</dbReference>
<reference evidence="2" key="1">
    <citation type="submission" date="2021-11" db="EMBL/GenBank/DDBJ databases">
        <authorList>
            <consortium name="Genoscope - CEA"/>
            <person name="William W."/>
        </authorList>
    </citation>
    <scope>NUCLEOTIDE SEQUENCE</scope>
</reference>
<comment type="caution">
    <text evidence="2">The sequence shown here is derived from an EMBL/GenBank/DDBJ whole genome shotgun (WGS) entry which is preliminary data.</text>
</comment>
<dbReference type="PANTHER" id="PTHR22642:SF2">
    <property type="entry name" value="PROTEIN LONG AFTER FAR-RED 3"/>
    <property type="match status" value="1"/>
</dbReference>
<dbReference type="InterPro" id="IPR013108">
    <property type="entry name" value="Amidohydro_3"/>
</dbReference>
<accession>A0A8J2SZB8</accession>
<feature type="domain" description="Amidohydrolase 3" evidence="1">
    <location>
        <begin position="60"/>
        <end position="527"/>
    </location>
</feature>
<organism evidence="2 3">
    <name type="scientific">Pelagomonas calceolata</name>
    <dbReference type="NCBI Taxonomy" id="35677"/>
    <lineage>
        <taxon>Eukaryota</taxon>
        <taxon>Sar</taxon>
        <taxon>Stramenopiles</taxon>
        <taxon>Ochrophyta</taxon>
        <taxon>Pelagophyceae</taxon>
        <taxon>Pelagomonadales</taxon>
        <taxon>Pelagomonadaceae</taxon>
        <taxon>Pelagomonas</taxon>
    </lineage>
</organism>
<proteinExistence type="predicted"/>
<dbReference type="Gene3D" id="2.30.40.10">
    <property type="entry name" value="Urease, subunit C, domain 1"/>
    <property type="match status" value="1"/>
</dbReference>
<dbReference type="PANTHER" id="PTHR22642">
    <property type="entry name" value="IMIDAZOLONEPROPIONASE"/>
    <property type="match status" value="1"/>
</dbReference>
<evidence type="ECO:0000313" key="2">
    <source>
        <dbReference type="EMBL" id="CAH0376873.1"/>
    </source>
</evidence>
<dbReference type="InterPro" id="IPR032466">
    <property type="entry name" value="Metal_Hydrolase"/>
</dbReference>
<evidence type="ECO:0000313" key="3">
    <source>
        <dbReference type="Proteomes" id="UP000789595"/>
    </source>
</evidence>
<protein>
    <recommendedName>
        <fullName evidence="1">Amidohydrolase 3 domain-containing protein</fullName>
    </recommendedName>
</protein>
<keyword evidence="3" id="KW-1185">Reference proteome</keyword>
<sequence length="582" mass="61405">MPMVAIQATTAALLFFNGTIRTNTRSLDAVVAPALCFDSVVRATGSLEAVAAACPGARRVDLGGATAVPGLTDSHAHIMLEAARRRKADLSSCEDATACASVLAKWGAAHPLQNWVQGFGFDQTSWAGGKWPTRHDLDVIRRPARADHISGHAVWVNSAALRAANVTRATKSPPGGTIVRDALGRPTGILTDDAMDLIDAVVPPPRASAVDASFQAVLEACAAAGLTGVHDLAALPGDIDYYSSRADQLTLRLNVYRDAASHDQIPPVASGESRLVRVRGAKFFCDGAMGSWTAAMLAPYSDRPSTKGTLIYNASELLAGVKKWNNAGYQVSAHAIGDAANRQVLDVYEQAGVAPSDRFRVEHVQILSEQDLPRFARLGVIPSMQTTHCASDLGYADARLGARANLSYAWRALKDSGVAVLPLGSDFPTGGTIPPLLGLHAGITRERPDGTPSGGWHPEERLTPLETLRGYTADAAFAGFSENELGALEPGYKADITVLAADPVTCDPARLPGLAVLGTVVGGDVVYAAPRGPLAGLARPKRAFAGPRLSERALSAAAAWERRLVDDTAEDRAWARPWEEAM</sequence>
<gene>
    <name evidence="2" type="ORF">PECAL_5P14680</name>
</gene>
<dbReference type="SUPFAM" id="SSF51556">
    <property type="entry name" value="Metallo-dependent hydrolases"/>
    <property type="match status" value="1"/>
</dbReference>
<dbReference type="Pfam" id="PF07969">
    <property type="entry name" value="Amidohydro_3"/>
    <property type="match status" value="1"/>
</dbReference>
<dbReference type="Gene3D" id="3.20.20.140">
    <property type="entry name" value="Metal-dependent hydrolases"/>
    <property type="match status" value="1"/>
</dbReference>
<name>A0A8J2SZB8_9STRA</name>
<dbReference type="InterPro" id="IPR011059">
    <property type="entry name" value="Metal-dep_hydrolase_composite"/>
</dbReference>
<dbReference type="Gene3D" id="3.10.310.70">
    <property type="match status" value="1"/>
</dbReference>
<dbReference type="CDD" id="cd01300">
    <property type="entry name" value="YtcJ_like"/>
    <property type="match status" value="1"/>
</dbReference>
<dbReference type="SUPFAM" id="SSF51338">
    <property type="entry name" value="Composite domain of metallo-dependent hydrolases"/>
    <property type="match status" value="1"/>
</dbReference>
<dbReference type="OrthoDB" id="3501663at2759"/>
<dbReference type="Proteomes" id="UP000789595">
    <property type="component" value="Unassembled WGS sequence"/>
</dbReference>